<dbReference type="InterPro" id="IPR036812">
    <property type="entry name" value="NAD(P)_OxRdtase_dom_sf"/>
</dbReference>
<dbReference type="PIRSF" id="PIRSF000097">
    <property type="entry name" value="AKR"/>
    <property type="match status" value="1"/>
</dbReference>
<proteinExistence type="inferred from homology"/>
<dbReference type="InterPro" id="IPR018170">
    <property type="entry name" value="Aldo/ket_reductase_CS"/>
</dbReference>
<keyword evidence="3" id="KW-0560">Oxidoreductase</keyword>
<evidence type="ECO:0000256" key="1">
    <source>
        <dbReference type="ARBA" id="ARBA00007905"/>
    </source>
</evidence>
<comment type="caution">
    <text evidence="5">The sequence shown here is derived from an EMBL/GenBank/DDBJ whole genome shotgun (WGS) entry which is preliminary data.</text>
</comment>
<keyword evidence="6" id="KW-1185">Reference proteome</keyword>
<keyword evidence="2" id="KW-0521">NADP</keyword>
<dbReference type="PANTHER" id="PTHR43827:SF3">
    <property type="entry name" value="NADP-DEPENDENT OXIDOREDUCTASE DOMAIN-CONTAINING PROTEIN"/>
    <property type="match status" value="1"/>
</dbReference>
<dbReference type="Proteomes" id="UP000705983">
    <property type="component" value="Unassembled WGS sequence"/>
</dbReference>
<dbReference type="EMBL" id="JAFFJS010000001">
    <property type="protein sequence ID" value="MBM9432651.1"/>
    <property type="molecule type" value="Genomic_DNA"/>
</dbReference>
<gene>
    <name evidence="5" type="ORF">JVW63_02895</name>
</gene>
<sequence length="286" mass="31513">MAYKHELTLTNSIADVDSPTIPTLGFGTFLIAPEDAAARVGEALRAGYRHIDTAQMYKNEEGVGQAIADFLAETGMDRSELFITSKLNNTFHAPDDARREFEVTLEKLQLDYIDLFLIHWPMPEHDDYVETWKTMLEFRDSGKAHAVGVSNFQIDHLERLEAETGVLPAVNQIEAHPHFGNVEVRAWCQEHGIAIENWSPLGRGAVLDNPVIAEIASETGATPAQVVLSWHLSHDCIIIPKASSPARIVENFASAELRLSADQIARIDGLDQGESGRIGPNPNAVN</sequence>
<reference evidence="6" key="1">
    <citation type="submission" date="2021-02" db="EMBL/GenBank/DDBJ databases">
        <title>Leucobacter sp. CX169.</title>
        <authorList>
            <person name="Cheng Y."/>
        </authorList>
    </citation>
    <scope>NUCLEOTIDE SEQUENCE [LARGE SCALE GENOMIC DNA]</scope>
    <source>
        <strain evidence="6">JY899</strain>
    </source>
</reference>
<evidence type="ECO:0000259" key="4">
    <source>
        <dbReference type="Pfam" id="PF00248"/>
    </source>
</evidence>
<dbReference type="InterPro" id="IPR023210">
    <property type="entry name" value="NADP_OxRdtase_dom"/>
</dbReference>
<dbReference type="RefSeq" id="WP_187996115.1">
    <property type="nucleotide sequence ID" value="NZ_JACEXG010000001.1"/>
</dbReference>
<evidence type="ECO:0000256" key="3">
    <source>
        <dbReference type="ARBA" id="ARBA00023002"/>
    </source>
</evidence>
<comment type="similarity">
    <text evidence="1">Belongs to the aldo/keto reductase family.</text>
</comment>
<dbReference type="Gene3D" id="3.20.20.100">
    <property type="entry name" value="NADP-dependent oxidoreductase domain"/>
    <property type="match status" value="1"/>
</dbReference>
<dbReference type="PANTHER" id="PTHR43827">
    <property type="entry name" value="2,5-DIKETO-D-GLUCONIC ACID REDUCTASE"/>
    <property type="match status" value="1"/>
</dbReference>
<protein>
    <submittedName>
        <fullName evidence="5">Aldo/keto reductase</fullName>
    </submittedName>
</protein>
<dbReference type="PRINTS" id="PR00069">
    <property type="entry name" value="ALDKETRDTASE"/>
</dbReference>
<organism evidence="5 6">
    <name type="scientific">Flaviflexus equikiangi</name>
    <dbReference type="NCBI Taxonomy" id="2758573"/>
    <lineage>
        <taxon>Bacteria</taxon>
        <taxon>Bacillati</taxon>
        <taxon>Actinomycetota</taxon>
        <taxon>Actinomycetes</taxon>
        <taxon>Actinomycetales</taxon>
        <taxon>Actinomycetaceae</taxon>
        <taxon>Flaviflexus</taxon>
    </lineage>
</organism>
<dbReference type="SUPFAM" id="SSF51430">
    <property type="entry name" value="NAD(P)-linked oxidoreductase"/>
    <property type="match status" value="1"/>
</dbReference>
<evidence type="ECO:0000313" key="6">
    <source>
        <dbReference type="Proteomes" id="UP000705983"/>
    </source>
</evidence>
<dbReference type="Pfam" id="PF00248">
    <property type="entry name" value="Aldo_ket_red"/>
    <property type="match status" value="1"/>
</dbReference>
<dbReference type="CDD" id="cd19071">
    <property type="entry name" value="AKR_AKR1-5-like"/>
    <property type="match status" value="1"/>
</dbReference>
<feature type="domain" description="NADP-dependent oxidoreductase" evidence="4">
    <location>
        <begin position="24"/>
        <end position="271"/>
    </location>
</feature>
<accession>A0ABS2TDA7</accession>
<dbReference type="PROSITE" id="PS00798">
    <property type="entry name" value="ALDOKETO_REDUCTASE_1"/>
    <property type="match status" value="1"/>
</dbReference>
<evidence type="ECO:0000256" key="2">
    <source>
        <dbReference type="ARBA" id="ARBA00022857"/>
    </source>
</evidence>
<evidence type="ECO:0000313" key="5">
    <source>
        <dbReference type="EMBL" id="MBM9432651.1"/>
    </source>
</evidence>
<dbReference type="InterPro" id="IPR020471">
    <property type="entry name" value="AKR"/>
</dbReference>
<name>A0ABS2TDA7_9ACTO</name>